<dbReference type="Proteomes" id="UP000677305">
    <property type="component" value="Chromosome"/>
</dbReference>
<dbReference type="InterPro" id="IPR028979">
    <property type="entry name" value="Ser_kin/Pase_Hpr-like_N_sf"/>
</dbReference>
<feature type="domain" description="DRTGG" evidence="1">
    <location>
        <begin position="13"/>
        <end position="104"/>
    </location>
</feature>
<dbReference type="SUPFAM" id="SSF75138">
    <property type="entry name" value="HprK N-terminal domain-like"/>
    <property type="match status" value="1"/>
</dbReference>
<dbReference type="RefSeq" id="WP_212691532.1">
    <property type="nucleotide sequence ID" value="NZ_CP058561.1"/>
</dbReference>
<evidence type="ECO:0000313" key="3">
    <source>
        <dbReference type="Proteomes" id="UP000677305"/>
    </source>
</evidence>
<proteinExistence type="predicted"/>
<dbReference type="AlphaFoldDB" id="A0A8J8MEP3"/>
<dbReference type="Gene3D" id="3.40.1390.20">
    <property type="entry name" value="HprK N-terminal domain-like"/>
    <property type="match status" value="1"/>
</dbReference>
<evidence type="ECO:0000259" key="1">
    <source>
        <dbReference type="Pfam" id="PF07085"/>
    </source>
</evidence>
<organism evidence="2 3">
    <name type="scientific">Vallitalea guaymasensis</name>
    <dbReference type="NCBI Taxonomy" id="1185412"/>
    <lineage>
        <taxon>Bacteria</taxon>
        <taxon>Bacillati</taxon>
        <taxon>Bacillota</taxon>
        <taxon>Clostridia</taxon>
        <taxon>Lachnospirales</taxon>
        <taxon>Vallitaleaceae</taxon>
        <taxon>Vallitalea</taxon>
    </lineage>
</organism>
<dbReference type="InterPro" id="IPR010766">
    <property type="entry name" value="DRTGG"/>
</dbReference>
<protein>
    <recommendedName>
        <fullName evidence="1">DRTGG domain-containing protein</fullName>
    </recommendedName>
</protein>
<dbReference type="Pfam" id="PF07085">
    <property type="entry name" value="DRTGG"/>
    <property type="match status" value="1"/>
</dbReference>
<gene>
    <name evidence="2" type="ORF">HYG85_22470</name>
</gene>
<dbReference type="KEGG" id="vgu:HYG85_22470"/>
<sequence length="113" mass="12027">MTVEELKIKLNLELVAGKEGLQGEIKGGFVGDLLSVVMGKAKEGNVWITIQSHVNIVAVAVLTGSACIIVSEGFKVEEDAIAKADEENIPILTTKKSSYEMVSDLVAKGIKNI</sequence>
<dbReference type="EMBL" id="CP058561">
    <property type="protein sequence ID" value="QUH31542.1"/>
    <property type="molecule type" value="Genomic_DNA"/>
</dbReference>
<name>A0A8J8MEP3_9FIRM</name>
<evidence type="ECO:0000313" key="2">
    <source>
        <dbReference type="EMBL" id="QUH31542.1"/>
    </source>
</evidence>
<reference evidence="2 3" key="1">
    <citation type="submission" date="2020-07" db="EMBL/GenBank/DDBJ databases">
        <title>Vallitalea guaymasensis genome.</title>
        <authorList>
            <person name="Postec A."/>
        </authorList>
    </citation>
    <scope>NUCLEOTIDE SEQUENCE [LARGE SCALE GENOMIC DNA]</scope>
    <source>
        <strain evidence="2 3">Ra1766G1</strain>
    </source>
</reference>
<accession>A0A8J8MEP3</accession>
<keyword evidence="3" id="KW-1185">Reference proteome</keyword>